<sequence length="67" mass="8100">MIENMEGRNSQLLHKLQKLEQEHEDSVERNEELESVLGETQIHSRQEKEQFESEEEGLHQKFDEKYD</sequence>
<dbReference type="EMBL" id="KZ519345">
    <property type="protein sequence ID" value="PKU28750.1"/>
    <property type="molecule type" value="Genomic_DNA"/>
</dbReference>
<keyword evidence="3" id="KW-1185">Reference proteome</keyword>
<organism evidence="2 3">
    <name type="scientific">Limosa lapponica baueri</name>
    <dbReference type="NCBI Taxonomy" id="1758121"/>
    <lineage>
        <taxon>Eukaryota</taxon>
        <taxon>Metazoa</taxon>
        <taxon>Chordata</taxon>
        <taxon>Craniata</taxon>
        <taxon>Vertebrata</taxon>
        <taxon>Euteleostomi</taxon>
        <taxon>Archelosauria</taxon>
        <taxon>Archosauria</taxon>
        <taxon>Dinosauria</taxon>
        <taxon>Saurischia</taxon>
        <taxon>Theropoda</taxon>
        <taxon>Coelurosauria</taxon>
        <taxon>Aves</taxon>
        <taxon>Neognathae</taxon>
        <taxon>Neoaves</taxon>
        <taxon>Charadriiformes</taxon>
        <taxon>Scolopacidae</taxon>
        <taxon>Limosa</taxon>
    </lineage>
</organism>
<evidence type="ECO:0000313" key="3">
    <source>
        <dbReference type="Proteomes" id="UP000233556"/>
    </source>
</evidence>
<feature type="compositionally biased region" description="Basic and acidic residues" evidence="1">
    <location>
        <begin position="42"/>
        <end position="67"/>
    </location>
</feature>
<reference evidence="3" key="1">
    <citation type="submission" date="2017-11" db="EMBL/GenBank/DDBJ databases">
        <authorList>
            <person name="Lima N.C."/>
            <person name="Parody-Merino A.M."/>
            <person name="Battley P.F."/>
            <person name="Fidler A.E."/>
            <person name="Prosdocimi F."/>
        </authorList>
    </citation>
    <scope>NUCLEOTIDE SEQUENCE [LARGE SCALE GENOMIC DNA]</scope>
</reference>
<reference evidence="3" key="2">
    <citation type="submission" date="2017-12" db="EMBL/GenBank/DDBJ databases">
        <title>Genome sequence of the Bar-tailed Godwit (Limosa lapponica baueri).</title>
        <authorList>
            <person name="Lima N.C.B."/>
            <person name="Parody-Merino A.M."/>
            <person name="Battley P.F."/>
            <person name="Fidler A.E."/>
            <person name="Prosdocimi F."/>
        </authorList>
    </citation>
    <scope>NUCLEOTIDE SEQUENCE [LARGE SCALE GENOMIC DNA]</scope>
</reference>
<dbReference type="AlphaFoldDB" id="A0A2I0T4N3"/>
<name>A0A2I0T4N3_LIMLA</name>
<protein>
    <submittedName>
        <fullName evidence="2">Coiled-coil domain-containing protein 30 isoform x1</fullName>
    </submittedName>
</protein>
<evidence type="ECO:0000256" key="1">
    <source>
        <dbReference type="SAM" id="MobiDB-lite"/>
    </source>
</evidence>
<feature type="compositionally biased region" description="Basic and acidic residues" evidence="1">
    <location>
        <begin position="17"/>
        <end position="32"/>
    </location>
</feature>
<proteinExistence type="predicted"/>
<dbReference type="Proteomes" id="UP000233556">
    <property type="component" value="Unassembled WGS sequence"/>
</dbReference>
<gene>
    <name evidence="2" type="ORF">llap_20946</name>
</gene>
<accession>A0A2I0T4N3</accession>
<feature type="region of interest" description="Disordered" evidence="1">
    <location>
        <begin position="1"/>
        <end position="67"/>
    </location>
</feature>
<evidence type="ECO:0000313" key="2">
    <source>
        <dbReference type="EMBL" id="PKU28750.1"/>
    </source>
</evidence>